<protein>
    <recommendedName>
        <fullName evidence="3">RNase H type-1 domain-containing protein</fullName>
    </recommendedName>
</protein>
<organism evidence="1 2">
    <name type="scientific">Cuscuta epithymum</name>
    <dbReference type="NCBI Taxonomy" id="186058"/>
    <lineage>
        <taxon>Eukaryota</taxon>
        <taxon>Viridiplantae</taxon>
        <taxon>Streptophyta</taxon>
        <taxon>Embryophyta</taxon>
        <taxon>Tracheophyta</taxon>
        <taxon>Spermatophyta</taxon>
        <taxon>Magnoliopsida</taxon>
        <taxon>eudicotyledons</taxon>
        <taxon>Gunneridae</taxon>
        <taxon>Pentapetalae</taxon>
        <taxon>asterids</taxon>
        <taxon>lamiids</taxon>
        <taxon>Solanales</taxon>
        <taxon>Convolvulaceae</taxon>
        <taxon>Cuscuteae</taxon>
        <taxon>Cuscuta</taxon>
        <taxon>Cuscuta subgen. Cuscuta</taxon>
    </lineage>
</organism>
<evidence type="ECO:0000313" key="2">
    <source>
        <dbReference type="Proteomes" id="UP001152523"/>
    </source>
</evidence>
<dbReference type="PANTHER" id="PTHR47723">
    <property type="entry name" value="OS05G0353850 PROTEIN"/>
    <property type="match status" value="1"/>
</dbReference>
<comment type="caution">
    <text evidence="1">The sequence shown here is derived from an EMBL/GenBank/DDBJ whole genome shotgun (WGS) entry which is preliminary data.</text>
</comment>
<evidence type="ECO:0008006" key="3">
    <source>
        <dbReference type="Google" id="ProtNLM"/>
    </source>
</evidence>
<dbReference type="PANTHER" id="PTHR47723:SF24">
    <property type="entry name" value="RNASE H TYPE-1 DOMAIN-CONTAINING PROTEIN"/>
    <property type="match status" value="1"/>
</dbReference>
<evidence type="ECO:0000313" key="1">
    <source>
        <dbReference type="EMBL" id="CAH9097019.1"/>
    </source>
</evidence>
<proteinExistence type="predicted"/>
<reference evidence="1" key="1">
    <citation type="submission" date="2022-07" db="EMBL/GenBank/DDBJ databases">
        <authorList>
            <person name="Macas J."/>
            <person name="Novak P."/>
            <person name="Neumann P."/>
        </authorList>
    </citation>
    <scope>NUCLEOTIDE SEQUENCE</scope>
</reference>
<dbReference type="EMBL" id="CAMAPF010000090">
    <property type="protein sequence ID" value="CAH9097019.1"/>
    <property type="molecule type" value="Genomic_DNA"/>
</dbReference>
<dbReference type="AlphaFoldDB" id="A0AAV0DGW5"/>
<sequence length="269" mass="31658">MGFYGPFKCPHCNHHDSINHFFLSCPSHTPIWSYFNIKSHRLDGNLMDNILNWTHHKSFITYIVILWNLWKLRNSTLYDDSSPNYSEAIYNIRREIFSIQDTKRPNKAPKSRPQVVSWNPPMHNHRTLNIGHTKNGLSHSFGFLIRNHNGVMIFHHQSNLFSSSTVRAFIEAYYDFLIFCRDRRIYYSNIQIDNAQVFQAINLHCVQNWDQIFIISCIRRILHQNHITISLVNEKVNCAAKEISMGVDVQSKKFSNILKFDAIAFPYII</sequence>
<dbReference type="Proteomes" id="UP001152523">
    <property type="component" value="Unassembled WGS sequence"/>
</dbReference>
<accession>A0AAV0DGW5</accession>
<gene>
    <name evidence="1" type="ORF">CEPIT_LOCUS13927</name>
</gene>
<dbReference type="InterPro" id="IPR053151">
    <property type="entry name" value="RNase_H-like"/>
</dbReference>
<name>A0AAV0DGW5_9ASTE</name>
<keyword evidence="2" id="KW-1185">Reference proteome</keyword>